<reference evidence="9 10" key="1">
    <citation type="submission" date="2019-04" db="EMBL/GenBank/DDBJ databases">
        <authorList>
            <person name="Hwang J.C."/>
        </authorList>
    </citation>
    <scope>NUCLEOTIDE SEQUENCE [LARGE SCALE GENOMIC DNA]</scope>
    <source>
        <strain evidence="9 10">IMCC35001</strain>
    </source>
</reference>
<dbReference type="GO" id="GO:0006935">
    <property type="term" value="P:chemotaxis"/>
    <property type="evidence" value="ECO:0007669"/>
    <property type="project" value="InterPro"/>
</dbReference>
<dbReference type="OrthoDB" id="7054443at2"/>
<dbReference type="PANTHER" id="PTHR32089:SF120">
    <property type="entry name" value="METHYL-ACCEPTING CHEMOTAXIS PROTEIN TLPQ"/>
    <property type="match status" value="1"/>
</dbReference>
<keyword evidence="2 4" id="KW-0807">Transducer</keyword>
<comment type="caution">
    <text evidence="9">The sequence shown here is derived from an EMBL/GenBank/DDBJ whole genome shotgun (WGS) entry which is preliminary data.</text>
</comment>
<keyword evidence="6" id="KW-0472">Membrane</keyword>
<evidence type="ECO:0000256" key="3">
    <source>
        <dbReference type="ARBA" id="ARBA00029447"/>
    </source>
</evidence>
<keyword evidence="6" id="KW-1133">Transmembrane helix</keyword>
<evidence type="ECO:0000256" key="6">
    <source>
        <dbReference type="SAM" id="Phobius"/>
    </source>
</evidence>
<dbReference type="Pfam" id="PF00015">
    <property type="entry name" value="MCPsignal"/>
    <property type="match status" value="1"/>
</dbReference>
<comment type="similarity">
    <text evidence="3">Belongs to the methyl-accepting chemotaxis (MCP) protein family.</text>
</comment>
<evidence type="ECO:0000313" key="10">
    <source>
        <dbReference type="Proteomes" id="UP000305674"/>
    </source>
</evidence>
<dbReference type="InterPro" id="IPR004090">
    <property type="entry name" value="Chemotax_Me-accpt_rcpt"/>
</dbReference>
<dbReference type="PROSITE" id="PS50111">
    <property type="entry name" value="CHEMOTAXIS_TRANSDUC_2"/>
    <property type="match status" value="1"/>
</dbReference>
<comment type="subcellular location">
    <subcellularLocation>
        <location evidence="1">Membrane</location>
    </subcellularLocation>
</comment>
<feature type="domain" description="HAMP" evidence="8">
    <location>
        <begin position="211"/>
        <end position="265"/>
    </location>
</feature>
<dbReference type="SMART" id="SM00283">
    <property type="entry name" value="MA"/>
    <property type="match status" value="1"/>
</dbReference>
<keyword evidence="10" id="KW-1185">Reference proteome</keyword>
<evidence type="ECO:0000256" key="4">
    <source>
        <dbReference type="PROSITE-ProRule" id="PRU00284"/>
    </source>
</evidence>
<feature type="compositionally biased region" description="Polar residues" evidence="5">
    <location>
        <begin position="318"/>
        <end position="329"/>
    </location>
</feature>
<feature type="transmembrane region" description="Helical" evidence="6">
    <location>
        <begin position="188"/>
        <end position="210"/>
    </location>
</feature>
<evidence type="ECO:0000256" key="2">
    <source>
        <dbReference type="ARBA" id="ARBA00023224"/>
    </source>
</evidence>
<dbReference type="RefSeq" id="WP_136852608.1">
    <property type="nucleotide sequence ID" value="NZ_SWCI01000004.1"/>
</dbReference>
<dbReference type="SUPFAM" id="SSF58104">
    <property type="entry name" value="Methyl-accepting chemotaxis protein (MCP) signaling domain"/>
    <property type="match status" value="1"/>
</dbReference>
<dbReference type="AlphaFoldDB" id="A0A4U1BGT5"/>
<organism evidence="9 10">
    <name type="scientific">Ferrimonas sediminicola</name>
    <dbReference type="NCBI Taxonomy" id="2569538"/>
    <lineage>
        <taxon>Bacteria</taxon>
        <taxon>Pseudomonadati</taxon>
        <taxon>Pseudomonadota</taxon>
        <taxon>Gammaproteobacteria</taxon>
        <taxon>Alteromonadales</taxon>
        <taxon>Ferrimonadaceae</taxon>
        <taxon>Ferrimonas</taxon>
    </lineage>
</organism>
<accession>A0A4U1BGT5</accession>
<dbReference type="SMART" id="SM00304">
    <property type="entry name" value="HAMP"/>
    <property type="match status" value="1"/>
</dbReference>
<dbReference type="EMBL" id="SWCI01000004">
    <property type="protein sequence ID" value="TKB49241.1"/>
    <property type="molecule type" value="Genomic_DNA"/>
</dbReference>
<dbReference type="Pfam" id="PF12729">
    <property type="entry name" value="4HB_MCP_1"/>
    <property type="match status" value="1"/>
</dbReference>
<feature type="transmembrane region" description="Helical" evidence="6">
    <location>
        <begin position="12"/>
        <end position="31"/>
    </location>
</feature>
<feature type="region of interest" description="Disordered" evidence="5">
    <location>
        <begin position="318"/>
        <end position="338"/>
    </location>
</feature>
<evidence type="ECO:0000313" key="9">
    <source>
        <dbReference type="EMBL" id="TKB49241.1"/>
    </source>
</evidence>
<dbReference type="InterPro" id="IPR024478">
    <property type="entry name" value="HlyB_4HB_MCP"/>
</dbReference>
<dbReference type="GO" id="GO:0007165">
    <property type="term" value="P:signal transduction"/>
    <property type="evidence" value="ECO:0007669"/>
    <property type="project" value="UniProtKB-KW"/>
</dbReference>
<evidence type="ECO:0000256" key="5">
    <source>
        <dbReference type="SAM" id="MobiDB-lite"/>
    </source>
</evidence>
<dbReference type="InterPro" id="IPR003660">
    <property type="entry name" value="HAMP_dom"/>
</dbReference>
<evidence type="ECO:0000256" key="1">
    <source>
        <dbReference type="ARBA" id="ARBA00004370"/>
    </source>
</evidence>
<dbReference type="GO" id="GO:0016020">
    <property type="term" value="C:membrane"/>
    <property type="evidence" value="ECO:0007669"/>
    <property type="project" value="UniProtKB-SubCell"/>
</dbReference>
<dbReference type="CDD" id="cd11386">
    <property type="entry name" value="MCP_signal"/>
    <property type="match status" value="1"/>
</dbReference>
<sequence length="543" mass="58346">MGLNNLSVRNKIALGYLGIALAFALLIALVTRQTMDMERTMAGFSQVTLPRLMLVEDMRAFIIDYRKYDFSLVSNAGDPDMGQWVIDGRKMPLTMAQHLKEYRRGIGSEQERQVLAALQQSWDHYLEVNAPFLDRISEERYQDANDAIMASYPAYLELMEAIDAVLAFNQQAVEANTVASRHATERSYWVLGIGALLLAGFMLLSALILVRQICRPLASIRGFIAAVAQGDLTCRLPEQGFSRDELGALASDSRQMGERLAALVEQIAAAAQQLGGAIDEMGTVSEQVSQGMAQQQGQVASIASAMNQMQSTVAEVARNTEQASESADSANGDAGEGMDEVRHSITGIREAEAVIEQAGELVAELERESANIGMVVDVIREIADQTNLLALNAAIEAARAGEQGRGFAVVADEVRTLAGRTQESTSRIVAIIEQLQTSSKQAGAATQSSCELIKGCVDQAEQASRSMEKVVAAIDTIAAMNTQIASACSEQQAVAADLGQNLEGVSQASREVADGSAQTARASVELGQLASRLQQAVSQFRIH</sequence>
<dbReference type="PROSITE" id="PS50885">
    <property type="entry name" value="HAMP"/>
    <property type="match status" value="1"/>
</dbReference>
<dbReference type="GO" id="GO:0004888">
    <property type="term" value="F:transmembrane signaling receptor activity"/>
    <property type="evidence" value="ECO:0007669"/>
    <property type="project" value="InterPro"/>
</dbReference>
<protein>
    <submittedName>
        <fullName evidence="9">Methyl-accepting chemotaxis protein</fullName>
    </submittedName>
</protein>
<proteinExistence type="inferred from homology"/>
<dbReference type="CDD" id="cd06225">
    <property type="entry name" value="HAMP"/>
    <property type="match status" value="1"/>
</dbReference>
<evidence type="ECO:0000259" key="7">
    <source>
        <dbReference type="PROSITE" id="PS50111"/>
    </source>
</evidence>
<dbReference type="FunFam" id="1.10.287.950:FF:000001">
    <property type="entry name" value="Methyl-accepting chemotaxis sensory transducer"/>
    <property type="match status" value="1"/>
</dbReference>
<dbReference type="Proteomes" id="UP000305674">
    <property type="component" value="Unassembled WGS sequence"/>
</dbReference>
<feature type="domain" description="Methyl-accepting transducer" evidence="7">
    <location>
        <begin position="270"/>
        <end position="506"/>
    </location>
</feature>
<gene>
    <name evidence="9" type="ORF">FCL40_07840</name>
</gene>
<evidence type="ECO:0000259" key="8">
    <source>
        <dbReference type="PROSITE" id="PS50885"/>
    </source>
</evidence>
<dbReference type="PANTHER" id="PTHR32089">
    <property type="entry name" value="METHYL-ACCEPTING CHEMOTAXIS PROTEIN MCPB"/>
    <property type="match status" value="1"/>
</dbReference>
<name>A0A4U1BGT5_9GAMM</name>
<keyword evidence="6" id="KW-0812">Transmembrane</keyword>
<dbReference type="InterPro" id="IPR004089">
    <property type="entry name" value="MCPsignal_dom"/>
</dbReference>
<dbReference type="PRINTS" id="PR00260">
    <property type="entry name" value="CHEMTRNSDUCR"/>
</dbReference>
<dbReference type="Gene3D" id="1.10.287.950">
    <property type="entry name" value="Methyl-accepting chemotaxis protein"/>
    <property type="match status" value="1"/>
</dbReference>